<dbReference type="Proteomes" id="UP000005408">
    <property type="component" value="Unassembled WGS sequence"/>
</dbReference>
<evidence type="ECO:0000256" key="2">
    <source>
        <dbReference type="ARBA" id="ARBA00007329"/>
    </source>
</evidence>
<feature type="transmembrane region" description="Helical" evidence="9">
    <location>
        <begin position="145"/>
        <end position="172"/>
    </location>
</feature>
<evidence type="ECO:0000256" key="3">
    <source>
        <dbReference type="ARBA" id="ARBA00014572"/>
    </source>
</evidence>
<evidence type="ECO:0000313" key="11">
    <source>
        <dbReference type="Proteomes" id="UP000005408"/>
    </source>
</evidence>
<feature type="transmembrane region" description="Helical" evidence="9">
    <location>
        <begin position="46"/>
        <end position="68"/>
    </location>
</feature>
<reference evidence="10" key="1">
    <citation type="submission" date="2022-08" db="UniProtKB">
        <authorList>
            <consortium name="EnsemblMetazoa"/>
        </authorList>
    </citation>
    <scope>IDENTIFICATION</scope>
    <source>
        <strain evidence="10">05x7-T-G4-1.051#20</strain>
    </source>
</reference>
<evidence type="ECO:0000256" key="4">
    <source>
        <dbReference type="ARBA" id="ARBA00022692"/>
    </source>
</evidence>
<evidence type="ECO:0000256" key="7">
    <source>
        <dbReference type="ARBA" id="ARBA00023180"/>
    </source>
</evidence>
<evidence type="ECO:0000256" key="5">
    <source>
        <dbReference type="ARBA" id="ARBA00022989"/>
    </source>
</evidence>
<feature type="transmembrane region" description="Helical" evidence="9">
    <location>
        <begin position="179"/>
        <end position="197"/>
    </location>
</feature>
<evidence type="ECO:0000313" key="10">
    <source>
        <dbReference type="EnsemblMetazoa" id="G28237.2:cds"/>
    </source>
</evidence>
<dbReference type="EnsemblMetazoa" id="G28237.3">
    <property type="protein sequence ID" value="G28237.3:cds"/>
    <property type="gene ID" value="G28237"/>
</dbReference>
<keyword evidence="6 9" id="KW-0472">Membrane</keyword>
<sequence length="680" mass="76956">MVTVQGLTPKAKHLEYLSFLSTLIMVVALGLGLYTQWQVTENSAILVISLVGLLVFGLACALQFYFHYPYVGRALFHIWLGCILGIIVFSEEKEIQYMMPQEVMNILFITSLCVHCFWTVLQRALRLYEHRPSLYSQTEVLEGTGLIISTLITGNDAVAISLMVCAVFCNLVAIRLKSYLGLLNFFGLLCLAVFVFYKDLSISVNLFGLACFIGRHSFEPVIDLYFSGLSTLERWESFFRVSKFWRHVTIFFIFILNLVTGGIVGRLSANHKEWFIVVPLFVVFAVLWLSFHFLSFVTCWKLMNRITECNLTFASLPDDNKNMNQIMASKGVRHFSLISQRLICITVVTTVTLMGIGWTTRTAYSLSLITILLPIECLTLSLFWELGASLGGTVTGYAIIAPNTGQRRNTGATLLSGALVQDIGSRATASLNKMNQFFSYHMIDSYGCDYSTSGISPDNIETKIKAFFDRRTSDGPKFDTYVLYFSGDTYDTGDWALTDGQSLSFQTLLDWWSSRNMDTGSRLILVLDTNHSYLWVSPIRRVYDEYVAIQTCKYVKASDPESSDVARVGSFTKDFVDYNQGEELEQNWNDKKRSVTALYQVSRCWTDFTFHLPTPGEITDHWDSSFPRLLKPLLKAVNFGGVGNPCCCVGCVMRCLKRKKMKWLPPKELNTGHSFKLVRS</sequence>
<organism evidence="10 11">
    <name type="scientific">Magallana gigas</name>
    <name type="common">Pacific oyster</name>
    <name type="synonym">Crassostrea gigas</name>
    <dbReference type="NCBI Taxonomy" id="29159"/>
    <lineage>
        <taxon>Eukaryota</taxon>
        <taxon>Metazoa</taxon>
        <taxon>Spiralia</taxon>
        <taxon>Lophotrochozoa</taxon>
        <taxon>Mollusca</taxon>
        <taxon>Bivalvia</taxon>
        <taxon>Autobranchia</taxon>
        <taxon>Pteriomorphia</taxon>
        <taxon>Ostreida</taxon>
        <taxon>Ostreoidea</taxon>
        <taxon>Ostreidae</taxon>
        <taxon>Magallana</taxon>
    </lineage>
</organism>
<dbReference type="PANTHER" id="PTHR14437">
    <property type="entry name" value="TRANSMEMBRANE PROTEIN 168"/>
    <property type="match status" value="1"/>
</dbReference>
<keyword evidence="11" id="KW-1185">Reference proteome</keyword>
<protein>
    <recommendedName>
        <fullName evidence="3">Transmembrane protein 168</fullName>
    </recommendedName>
</protein>
<dbReference type="PANTHER" id="PTHR14437:SF2">
    <property type="entry name" value="TRANSMEMBRANE PROTEIN 168"/>
    <property type="match status" value="1"/>
</dbReference>
<evidence type="ECO:0000256" key="9">
    <source>
        <dbReference type="SAM" id="Phobius"/>
    </source>
</evidence>
<keyword evidence="4 9" id="KW-0812">Transmembrane</keyword>
<feature type="transmembrane region" description="Helical" evidence="9">
    <location>
        <begin position="363"/>
        <end position="384"/>
    </location>
</feature>
<dbReference type="InterPro" id="IPR029713">
    <property type="entry name" value="TMEM168"/>
</dbReference>
<evidence type="ECO:0000256" key="1">
    <source>
        <dbReference type="ARBA" id="ARBA00004232"/>
    </source>
</evidence>
<dbReference type="EnsemblMetazoa" id="G28237.2">
    <property type="protein sequence ID" value="G28237.2:cds"/>
    <property type="gene ID" value="G28237"/>
</dbReference>
<feature type="transmembrane region" description="Helical" evidence="9">
    <location>
        <begin position="74"/>
        <end position="91"/>
    </location>
</feature>
<feature type="transmembrane region" description="Helical" evidence="9">
    <location>
        <begin position="274"/>
        <end position="294"/>
    </location>
</feature>
<feature type="transmembrane region" description="Helical" evidence="9">
    <location>
        <begin position="337"/>
        <end position="356"/>
    </location>
</feature>
<feature type="transmembrane region" description="Helical" evidence="9">
    <location>
        <begin position="244"/>
        <end position="267"/>
    </location>
</feature>
<comment type="similarity">
    <text evidence="2">Belongs to the TMEM168 family.</text>
</comment>
<keyword evidence="7" id="KW-0325">Glycoprotein</keyword>
<name>A0A8W8LHB1_MAGGI</name>
<dbReference type="AlphaFoldDB" id="A0A8W8LHB1"/>
<proteinExistence type="inferred from homology"/>
<feature type="transmembrane region" description="Helical" evidence="9">
    <location>
        <begin position="16"/>
        <end position="34"/>
    </location>
</feature>
<keyword evidence="8" id="KW-0539">Nucleus</keyword>
<feature type="transmembrane region" description="Helical" evidence="9">
    <location>
        <begin position="103"/>
        <end position="125"/>
    </location>
</feature>
<keyword evidence="5 9" id="KW-1133">Transmembrane helix</keyword>
<accession>A0A8W8LHB1</accession>
<evidence type="ECO:0000256" key="6">
    <source>
        <dbReference type="ARBA" id="ARBA00023136"/>
    </source>
</evidence>
<dbReference type="EnsemblMetazoa" id="G28237.5">
    <property type="protein sequence ID" value="G28237.5:cds"/>
    <property type="gene ID" value="G28237"/>
</dbReference>
<dbReference type="GO" id="GO:0031965">
    <property type="term" value="C:nuclear membrane"/>
    <property type="evidence" value="ECO:0007669"/>
    <property type="project" value="UniProtKB-SubCell"/>
</dbReference>
<comment type="subcellular location">
    <subcellularLocation>
        <location evidence="1">Nucleus membrane</location>
        <topology evidence="1">Multi-pass membrane protein</topology>
    </subcellularLocation>
</comment>
<evidence type="ECO:0000256" key="8">
    <source>
        <dbReference type="ARBA" id="ARBA00023242"/>
    </source>
</evidence>